<protein>
    <submittedName>
        <fullName evidence="5">AraC family transcriptional regulator</fullName>
    </submittedName>
</protein>
<keyword evidence="1" id="KW-0805">Transcription regulation</keyword>
<organism evidence="5 6">
    <name type="scientific">Paenimyroides viscosum</name>
    <dbReference type="NCBI Taxonomy" id="2488729"/>
    <lineage>
        <taxon>Bacteria</taxon>
        <taxon>Pseudomonadati</taxon>
        <taxon>Bacteroidota</taxon>
        <taxon>Flavobacteriia</taxon>
        <taxon>Flavobacteriales</taxon>
        <taxon>Flavobacteriaceae</taxon>
        <taxon>Paenimyroides</taxon>
    </lineage>
</organism>
<dbReference type="GO" id="GO:0043565">
    <property type="term" value="F:sequence-specific DNA binding"/>
    <property type="evidence" value="ECO:0007669"/>
    <property type="project" value="InterPro"/>
</dbReference>
<dbReference type="InterPro" id="IPR018060">
    <property type="entry name" value="HTH_AraC"/>
</dbReference>
<comment type="caution">
    <text evidence="5">The sequence shown here is derived from an EMBL/GenBank/DDBJ whole genome shotgun (WGS) entry which is preliminary data.</text>
</comment>
<dbReference type="GO" id="GO:0003700">
    <property type="term" value="F:DNA-binding transcription factor activity"/>
    <property type="evidence" value="ECO:0007669"/>
    <property type="project" value="InterPro"/>
</dbReference>
<keyword evidence="6" id="KW-1185">Reference proteome</keyword>
<evidence type="ECO:0000313" key="6">
    <source>
        <dbReference type="Proteomes" id="UP000268372"/>
    </source>
</evidence>
<reference evidence="5 6" key="1">
    <citation type="submission" date="2018-11" db="EMBL/GenBank/DDBJ databases">
        <title>Flavobacterium sp. nov., YIM 102796 draft genome.</title>
        <authorList>
            <person name="Li G."/>
            <person name="Jiang Y."/>
        </authorList>
    </citation>
    <scope>NUCLEOTIDE SEQUENCE [LARGE SCALE GENOMIC DNA]</scope>
    <source>
        <strain evidence="5 6">YIM 102796</strain>
    </source>
</reference>
<name>A0A3P1B224_9FLAO</name>
<keyword evidence="3" id="KW-0804">Transcription</keyword>
<dbReference type="EMBL" id="RQTJ01000016">
    <property type="protein sequence ID" value="RRA94603.1"/>
    <property type="molecule type" value="Genomic_DNA"/>
</dbReference>
<keyword evidence="2" id="KW-0238">DNA-binding</keyword>
<dbReference type="SUPFAM" id="SSF46689">
    <property type="entry name" value="Homeodomain-like"/>
    <property type="match status" value="1"/>
</dbReference>
<evidence type="ECO:0000256" key="3">
    <source>
        <dbReference type="ARBA" id="ARBA00023163"/>
    </source>
</evidence>
<proteinExistence type="predicted"/>
<dbReference type="OrthoDB" id="9791615at2"/>
<evidence type="ECO:0000256" key="1">
    <source>
        <dbReference type="ARBA" id="ARBA00023015"/>
    </source>
</evidence>
<dbReference type="RefSeq" id="WP_124899502.1">
    <property type="nucleotide sequence ID" value="NZ_RQTJ01000016.1"/>
</dbReference>
<accession>A0A3P1B224</accession>
<dbReference type="SMART" id="SM00342">
    <property type="entry name" value="HTH_ARAC"/>
    <property type="match status" value="1"/>
</dbReference>
<evidence type="ECO:0000259" key="4">
    <source>
        <dbReference type="PROSITE" id="PS01124"/>
    </source>
</evidence>
<dbReference type="Pfam" id="PF12833">
    <property type="entry name" value="HTH_18"/>
    <property type="match status" value="1"/>
</dbReference>
<dbReference type="InterPro" id="IPR009057">
    <property type="entry name" value="Homeodomain-like_sf"/>
</dbReference>
<dbReference type="Gene3D" id="1.10.10.60">
    <property type="entry name" value="Homeodomain-like"/>
    <property type="match status" value="1"/>
</dbReference>
<evidence type="ECO:0000256" key="2">
    <source>
        <dbReference type="ARBA" id="ARBA00023125"/>
    </source>
</evidence>
<dbReference type="Proteomes" id="UP000268372">
    <property type="component" value="Unassembled WGS sequence"/>
</dbReference>
<sequence>MIHIEIKKKRWDNLMQSLLELGYGRVDQQLEITGNNDEFETIEVLFNMMCEELKHRLLHLSFTKPAAFQRYLNHFIIITDKNFKIKNMCEHFVTKYQLDVNQLKDSPFLDLIEKETANQITAAHSSTNEESEKVHRLTLFNDTFSLSIKKMEADILILNLYQLHMDIKDIQVPYEKRTRQKAKLTQRKRNEDLLEQFKEDLSKYPLSKKLDLDELYQKYPTNKSMLKKLFKQQYQCGAYEFHLSLRMNYAYDQIAHTEVPFKEIALDVGYANYQAFVKYFKKYYNILPTDLRNNGQRLKKSEAEEG</sequence>
<dbReference type="PANTHER" id="PTHR43280:SF2">
    <property type="entry name" value="HTH-TYPE TRANSCRIPTIONAL REGULATOR EXSA"/>
    <property type="match status" value="1"/>
</dbReference>
<dbReference type="AlphaFoldDB" id="A0A3P1B224"/>
<gene>
    <name evidence="5" type="ORF">EG242_08685</name>
</gene>
<dbReference type="PROSITE" id="PS01124">
    <property type="entry name" value="HTH_ARAC_FAMILY_2"/>
    <property type="match status" value="1"/>
</dbReference>
<dbReference type="PANTHER" id="PTHR43280">
    <property type="entry name" value="ARAC-FAMILY TRANSCRIPTIONAL REGULATOR"/>
    <property type="match status" value="1"/>
</dbReference>
<feature type="domain" description="HTH araC/xylS-type" evidence="4">
    <location>
        <begin position="191"/>
        <end position="294"/>
    </location>
</feature>
<evidence type="ECO:0000313" key="5">
    <source>
        <dbReference type="EMBL" id="RRA94603.1"/>
    </source>
</evidence>